<evidence type="ECO:0000313" key="2">
    <source>
        <dbReference type="Proteomes" id="UP000613208"/>
    </source>
</evidence>
<proteinExistence type="predicted"/>
<dbReference type="GO" id="GO:0000287">
    <property type="term" value="F:magnesium ion binding"/>
    <property type="evidence" value="ECO:0007669"/>
    <property type="project" value="TreeGrafter"/>
</dbReference>
<reference evidence="1" key="1">
    <citation type="submission" date="2020-06" db="EMBL/GenBank/DDBJ databases">
        <title>Characterization of fructooligosaccharide metabolism and fructooligosaccharide-degrading enzymes in human commensal butyrate producers.</title>
        <authorList>
            <person name="Tanno H."/>
            <person name="Fujii T."/>
            <person name="Hirano K."/>
            <person name="Maeno S."/>
            <person name="Tonozuka T."/>
            <person name="Sakamoto M."/>
            <person name="Ohkuma M."/>
            <person name="Tochio T."/>
            <person name="Endo A."/>
        </authorList>
    </citation>
    <scope>NUCLEOTIDE SEQUENCE</scope>
    <source>
        <strain evidence="1">JCM 17466</strain>
    </source>
</reference>
<dbReference type="SFLD" id="SFLDS00003">
    <property type="entry name" value="Haloacid_Dehalogenase"/>
    <property type="match status" value="1"/>
</dbReference>
<organism evidence="1 2">
    <name type="scientific">Anaerostipes butyraticus</name>
    <dbReference type="NCBI Taxonomy" id="645466"/>
    <lineage>
        <taxon>Bacteria</taxon>
        <taxon>Bacillati</taxon>
        <taxon>Bacillota</taxon>
        <taxon>Clostridia</taxon>
        <taxon>Lachnospirales</taxon>
        <taxon>Lachnospiraceae</taxon>
        <taxon>Anaerostipes</taxon>
    </lineage>
</organism>
<dbReference type="PROSITE" id="PS01228">
    <property type="entry name" value="COF_1"/>
    <property type="match status" value="1"/>
</dbReference>
<name>A0A916Q7A4_9FIRM</name>
<dbReference type="InterPro" id="IPR006379">
    <property type="entry name" value="HAD-SF_hydro_IIB"/>
</dbReference>
<dbReference type="NCBIfam" id="TIGR00099">
    <property type="entry name" value="Cof-subfamily"/>
    <property type="match status" value="1"/>
</dbReference>
<keyword evidence="2" id="KW-1185">Reference proteome</keyword>
<dbReference type="PRINTS" id="PR00119">
    <property type="entry name" value="CATATPASE"/>
</dbReference>
<dbReference type="PANTHER" id="PTHR10000">
    <property type="entry name" value="PHOSPHOSERINE PHOSPHATASE"/>
    <property type="match status" value="1"/>
</dbReference>
<dbReference type="Pfam" id="PF08282">
    <property type="entry name" value="Hydrolase_3"/>
    <property type="match status" value="1"/>
</dbReference>
<protein>
    <submittedName>
        <fullName evidence="1">Haloacid dehalogenase</fullName>
    </submittedName>
</protein>
<dbReference type="SUPFAM" id="SSF56784">
    <property type="entry name" value="HAD-like"/>
    <property type="match status" value="1"/>
</dbReference>
<evidence type="ECO:0000313" key="1">
    <source>
        <dbReference type="EMBL" id="GFO85647.1"/>
    </source>
</evidence>
<dbReference type="SFLD" id="SFLDG01144">
    <property type="entry name" value="C2.B.4:_PGP_Like"/>
    <property type="match status" value="1"/>
</dbReference>
<dbReference type="InterPro" id="IPR023214">
    <property type="entry name" value="HAD_sf"/>
</dbReference>
<accession>A0A916Q7A4</accession>
<dbReference type="CDD" id="cd07516">
    <property type="entry name" value="HAD_Pase"/>
    <property type="match status" value="1"/>
</dbReference>
<dbReference type="EMBL" id="BLYI01000043">
    <property type="protein sequence ID" value="GFO85647.1"/>
    <property type="molecule type" value="Genomic_DNA"/>
</dbReference>
<dbReference type="PANTHER" id="PTHR10000:SF8">
    <property type="entry name" value="HAD SUPERFAMILY HYDROLASE-LIKE, TYPE 3"/>
    <property type="match status" value="1"/>
</dbReference>
<sequence length="272" mass="30641">MYRLVLSDLDGTLLNHEKQLSERTIQTVDKLIKKGIRFVPATGRLDVMAKPYLKAMKGTDIVIGCDGALVRNRKTGETLYENTLPADVCRRVFEICRTYGLSYYIFTKDCLVGDDRKNDRLRIHQKFNQTVEKDEMIPILFTDQLETFVEDHPVCKIVASHEKTKYLDLTAEIIKREIAVDATRSGRHVLGIKAEGVSKEAAMEKLADSLRIRLDEIVAFGDEVNDIGMLRKAGLGIAMENADDIVKQSADDTTSSNDDDGVARKLEQIFDL</sequence>
<dbReference type="Proteomes" id="UP000613208">
    <property type="component" value="Unassembled WGS sequence"/>
</dbReference>
<dbReference type="InterPro" id="IPR036412">
    <property type="entry name" value="HAD-like_sf"/>
</dbReference>
<dbReference type="RefSeq" id="WP_201311346.1">
    <property type="nucleotide sequence ID" value="NZ_BLYI01000043.1"/>
</dbReference>
<dbReference type="GO" id="GO:0016791">
    <property type="term" value="F:phosphatase activity"/>
    <property type="evidence" value="ECO:0007669"/>
    <property type="project" value="UniProtKB-ARBA"/>
</dbReference>
<dbReference type="Gene3D" id="3.40.50.1000">
    <property type="entry name" value="HAD superfamily/HAD-like"/>
    <property type="match status" value="1"/>
</dbReference>
<dbReference type="GO" id="GO:0005829">
    <property type="term" value="C:cytosol"/>
    <property type="evidence" value="ECO:0007669"/>
    <property type="project" value="TreeGrafter"/>
</dbReference>
<dbReference type="InterPro" id="IPR000150">
    <property type="entry name" value="Cof"/>
</dbReference>
<comment type="caution">
    <text evidence="1">The sequence shown here is derived from an EMBL/GenBank/DDBJ whole genome shotgun (WGS) entry which is preliminary data.</text>
</comment>
<dbReference type="NCBIfam" id="TIGR01484">
    <property type="entry name" value="HAD-SF-IIB"/>
    <property type="match status" value="1"/>
</dbReference>
<gene>
    <name evidence="1" type="ORF">ANBU17_19940</name>
</gene>
<dbReference type="AlphaFoldDB" id="A0A916Q7A4"/>
<dbReference type="SFLD" id="SFLDG01140">
    <property type="entry name" value="C2.B:_Phosphomannomutase_and_P"/>
    <property type="match status" value="1"/>
</dbReference>
<dbReference type="Gene3D" id="3.30.1240.10">
    <property type="match status" value="1"/>
</dbReference>